<evidence type="ECO:0000256" key="1">
    <source>
        <dbReference type="SAM" id="MobiDB-lite"/>
    </source>
</evidence>
<evidence type="ECO:0000313" key="3">
    <source>
        <dbReference type="EMBL" id="MBW9111229.1"/>
    </source>
</evidence>
<organism evidence="3 4">
    <name type="scientific">Microbacterium ureisolvens</name>
    <dbReference type="NCBI Taxonomy" id="2781186"/>
    <lineage>
        <taxon>Bacteria</taxon>
        <taxon>Bacillati</taxon>
        <taxon>Actinomycetota</taxon>
        <taxon>Actinomycetes</taxon>
        <taxon>Micrococcales</taxon>
        <taxon>Microbacteriaceae</taxon>
        <taxon>Microbacterium</taxon>
    </lineage>
</organism>
<dbReference type="Proteomes" id="UP000777440">
    <property type="component" value="Unassembled WGS sequence"/>
</dbReference>
<dbReference type="Pfam" id="PF07969">
    <property type="entry name" value="Amidohydro_3"/>
    <property type="match status" value="1"/>
</dbReference>
<dbReference type="Gene3D" id="3.10.310.70">
    <property type="match status" value="1"/>
</dbReference>
<gene>
    <name evidence="3" type="ORF">JNB61_15730</name>
</gene>
<dbReference type="PANTHER" id="PTHR22642:SF2">
    <property type="entry name" value="PROTEIN LONG AFTER FAR-RED 3"/>
    <property type="match status" value="1"/>
</dbReference>
<feature type="region of interest" description="Disordered" evidence="1">
    <location>
        <begin position="592"/>
        <end position="611"/>
    </location>
</feature>
<dbReference type="InterPro" id="IPR011059">
    <property type="entry name" value="Metal-dep_hydrolase_composite"/>
</dbReference>
<dbReference type="Gene3D" id="2.30.40.10">
    <property type="entry name" value="Urease, subunit C, domain 1"/>
    <property type="match status" value="1"/>
</dbReference>
<dbReference type="CDD" id="cd01300">
    <property type="entry name" value="YtcJ_like"/>
    <property type="match status" value="1"/>
</dbReference>
<dbReference type="InterPro" id="IPR033932">
    <property type="entry name" value="YtcJ-like"/>
</dbReference>
<sequence length="611" mass="64152">MPDDIGLSSSDPFDDEGEVPVAAAVPADADTPFADTVFIGGALFSSDLVRSGSAEAVSGMAVAVRDGRIAAVCAEDEASVFIGPGTEVVDLAGALLAPGFQDAHVHPMSGGVELLQCNLTGSEDAADTLATIARYAAENPEAEWIVGGGWSMDHFPGGAPLRAALDAIVPDRPVLLASRDHHSAWANTAAMRAAGVDETTADPADGRIEREADGFPAGTFHEGAADLFAEVRPKVSEDLAYAGLLRAQDDLIAQGITGWQDALVGNFPGIPGALASYRRALAEGTLKAHVVGAQWWERSEGIEQLEGMIRARDEVAALGHQDRFSLGSIKFMVDGVAENHTAAMLEPYRDGHGHSTDNRGLSFIPAERLREYAIAADAAGFQLHFHALGDRAVREALDALEAAAEVNGATDGRHHLAHIQVIDAADVPRFAATGAVANMQPLWACHEDQMDELTLPFLAESAASRQYPFGDLQRAGVRLAGGSDWPVSSADPLAGVHMAVNRVAPLSGDEPLGGAHQRLDLATALAAYTSGTAYVNHRDHDTGYVRSGYLANLVVVEPNPFTVPTEDLYLCRVASTWIDGERVFARAAADDEAQADVDADADAEVAASVPS</sequence>
<dbReference type="SUPFAM" id="SSF51338">
    <property type="entry name" value="Composite domain of metallo-dependent hydrolases"/>
    <property type="match status" value="1"/>
</dbReference>
<proteinExistence type="predicted"/>
<dbReference type="InterPro" id="IPR032466">
    <property type="entry name" value="Metal_Hydrolase"/>
</dbReference>
<evidence type="ECO:0000259" key="2">
    <source>
        <dbReference type="Pfam" id="PF07969"/>
    </source>
</evidence>
<dbReference type="InterPro" id="IPR013108">
    <property type="entry name" value="Amidohydro_3"/>
</dbReference>
<protein>
    <submittedName>
        <fullName evidence="3">Amidohydrolase</fullName>
    </submittedName>
</protein>
<dbReference type="RefSeq" id="WP_220340228.1">
    <property type="nucleotide sequence ID" value="NZ_JAEUAX010000010.1"/>
</dbReference>
<dbReference type="SUPFAM" id="SSF51556">
    <property type="entry name" value="Metallo-dependent hydrolases"/>
    <property type="match status" value="1"/>
</dbReference>
<keyword evidence="4" id="KW-1185">Reference proteome</keyword>
<dbReference type="Gene3D" id="3.20.20.140">
    <property type="entry name" value="Metal-dependent hydrolases"/>
    <property type="match status" value="1"/>
</dbReference>
<accession>A0ABS7I260</accession>
<feature type="compositionally biased region" description="Acidic residues" evidence="1">
    <location>
        <begin position="592"/>
        <end position="603"/>
    </location>
</feature>
<comment type="caution">
    <text evidence="3">The sequence shown here is derived from an EMBL/GenBank/DDBJ whole genome shotgun (WGS) entry which is preliminary data.</text>
</comment>
<dbReference type="PANTHER" id="PTHR22642">
    <property type="entry name" value="IMIDAZOLONEPROPIONASE"/>
    <property type="match status" value="1"/>
</dbReference>
<evidence type="ECO:0000313" key="4">
    <source>
        <dbReference type="Proteomes" id="UP000777440"/>
    </source>
</evidence>
<dbReference type="EMBL" id="JAEUAX010000010">
    <property type="protein sequence ID" value="MBW9111229.1"/>
    <property type="molecule type" value="Genomic_DNA"/>
</dbReference>
<name>A0ABS7I260_9MICO</name>
<feature type="domain" description="Amidohydrolase 3" evidence="2">
    <location>
        <begin position="87"/>
        <end position="584"/>
    </location>
</feature>
<reference evidence="3 4" key="1">
    <citation type="journal article" date="2021" name="MBio">
        <title>Poor Competitiveness of Bradyrhizobium in Pigeon Pea Root Colonization in Indian Soils.</title>
        <authorList>
            <person name="Chalasani D."/>
            <person name="Basu A."/>
            <person name="Pullabhotla S.V.S.R.N."/>
            <person name="Jorrin B."/>
            <person name="Neal A.L."/>
            <person name="Poole P.S."/>
            <person name="Podile A.R."/>
            <person name="Tkacz A."/>
        </authorList>
    </citation>
    <scope>NUCLEOTIDE SEQUENCE [LARGE SCALE GENOMIC DNA]</scope>
    <source>
        <strain evidence="3 4">HU12</strain>
    </source>
</reference>